<dbReference type="Proteomes" id="UP001054945">
    <property type="component" value="Unassembled WGS sequence"/>
</dbReference>
<keyword evidence="2" id="KW-1185">Reference proteome</keyword>
<organism evidence="1 2">
    <name type="scientific">Caerostris extrusa</name>
    <name type="common">Bark spider</name>
    <name type="synonym">Caerostris bankana</name>
    <dbReference type="NCBI Taxonomy" id="172846"/>
    <lineage>
        <taxon>Eukaryota</taxon>
        <taxon>Metazoa</taxon>
        <taxon>Ecdysozoa</taxon>
        <taxon>Arthropoda</taxon>
        <taxon>Chelicerata</taxon>
        <taxon>Arachnida</taxon>
        <taxon>Araneae</taxon>
        <taxon>Araneomorphae</taxon>
        <taxon>Entelegynae</taxon>
        <taxon>Araneoidea</taxon>
        <taxon>Araneidae</taxon>
        <taxon>Caerostris</taxon>
    </lineage>
</organism>
<dbReference type="EMBL" id="BPLR01003139">
    <property type="protein sequence ID" value="GIX81544.1"/>
    <property type="molecule type" value="Genomic_DNA"/>
</dbReference>
<evidence type="ECO:0000313" key="2">
    <source>
        <dbReference type="Proteomes" id="UP001054945"/>
    </source>
</evidence>
<dbReference type="AlphaFoldDB" id="A0AAV4NB24"/>
<accession>A0AAV4NB24</accession>
<name>A0AAV4NB24_CAEEX</name>
<evidence type="ECO:0000313" key="1">
    <source>
        <dbReference type="EMBL" id="GIX81544.1"/>
    </source>
</evidence>
<sequence length="105" mass="12288">MYEFPTARVPFLELSCTRARAIKKHTSKRVRVETFIFPIRVRKRNFPTAERKSSIIHVRISCRPCTVPRAVLQEGLGDKEAHKQNRLGLRLLYSQFEYGNVTSRQ</sequence>
<proteinExistence type="predicted"/>
<gene>
    <name evidence="1" type="ORF">CEXT_153461</name>
</gene>
<protein>
    <submittedName>
        <fullName evidence="1">Uncharacterized protein</fullName>
    </submittedName>
</protein>
<reference evidence="1 2" key="1">
    <citation type="submission" date="2021-06" db="EMBL/GenBank/DDBJ databases">
        <title>Caerostris extrusa draft genome.</title>
        <authorList>
            <person name="Kono N."/>
            <person name="Arakawa K."/>
        </authorList>
    </citation>
    <scope>NUCLEOTIDE SEQUENCE [LARGE SCALE GENOMIC DNA]</scope>
</reference>
<comment type="caution">
    <text evidence="1">The sequence shown here is derived from an EMBL/GenBank/DDBJ whole genome shotgun (WGS) entry which is preliminary data.</text>
</comment>